<feature type="compositionally biased region" description="Polar residues" evidence="1">
    <location>
        <begin position="52"/>
        <end position="63"/>
    </location>
</feature>
<evidence type="ECO:0000256" key="1">
    <source>
        <dbReference type="SAM" id="MobiDB-lite"/>
    </source>
</evidence>
<feature type="compositionally biased region" description="Polar residues" evidence="1">
    <location>
        <begin position="102"/>
        <end position="112"/>
    </location>
</feature>
<accession>A0A8C7JS35</accession>
<reference evidence="2" key="1">
    <citation type="submission" date="2025-08" db="UniProtKB">
        <authorList>
            <consortium name="Ensembl"/>
        </authorList>
    </citation>
    <scope>IDENTIFICATION</scope>
</reference>
<evidence type="ECO:0000313" key="2">
    <source>
        <dbReference type="Ensembl" id="ENSOKIP00005091699.1"/>
    </source>
</evidence>
<reference evidence="2" key="2">
    <citation type="submission" date="2025-09" db="UniProtKB">
        <authorList>
            <consortium name="Ensembl"/>
        </authorList>
    </citation>
    <scope>IDENTIFICATION</scope>
</reference>
<proteinExistence type="predicted"/>
<organism evidence="2 3">
    <name type="scientific">Oncorhynchus kisutch</name>
    <name type="common">Coho salmon</name>
    <name type="synonym">Salmo kisutch</name>
    <dbReference type="NCBI Taxonomy" id="8019"/>
    <lineage>
        <taxon>Eukaryota</taxon>
        <taxon>Metazoa</taxon>
        <taxon>Chordata</taxon>
        <taxon>Craniata</taxon>
        <taxon>Vertebrata</taxon>
        <taxon>Euteleostomi</taxon>
        <taxon>Actinopterygii</taxon>
        <taxon>Neopterygii</taxon>
        <taxon>Teleostei</taxon>
        <taxon>Protacanthopterygii</taxon>
        <taxon>Salmoniformes</taxon>
        <taxon>Salmonidae</taxon>
        <taxon>Salmoninae</taxon>
        <taxon>Oncorhynchus</taxon>
    </lineage>
</organism>
<feature type="region of interest" description="Disordered" evidence="1">
    <location>
        <begin position="45"/>
        <end position="112"/>
    </location>
</feature>
<dbReference type="Ensembl" id="ENSOKIT00005097967.1">
    <property type="protein sequence ID" value="ENSOKIP00005091699.1"/>
    <property type="gene ID" value="ENSOKIG00005039965.1"/>
</dbReference>
<feature type="compositionally biased region" description="Low complexity" evidence="1">
    <location>
        <begin position="67"/>
        <end position="86"/>
    </location>
</feature>
<name>A0A8C7JS35_ONCKI</name>
<sequence>MIVTMLTAMYMAVRVVEKIGVLFARSDPPLPFLVTHPLPWQVHHVSQKRRSSATAEVSPSNIPILQHHTPNTTSTPHPLTSPLPSNISPTSTQTDHFDFQPVSDTSLSNILD</sequence>
<dbReference type="AlphaFoldDB" id="A0A8C7JS35"/>
<protein>
    <submittedName>
        <fullName evidence="2">Uncharacterized protein</fullName>
    </submittedName>
</protein>
<dbReference type="GeneTree" id="ENSGT00980000202353"/>
<evidence type="ECO:0000313" key="3">
    <source>
        <dbReference type="Proteomes" id="UP000694557"/>
    </source>
</evidence>
<keyword evidence="3" id="KW-1185">Reference proteome</keyword>
<dbReference type="Proteomes" id="UP000694557">
    <property type="component" value="Unassembled WGS sequence"/>
</dbReference>